<dbReference type="Proteomes" id="UP000468650">
    <property type="component" value="Unassembled WGS sequence"/>
</dbReference>
<protein>
    <submittedName>
        <fullName evidence="2">Protein-tyrosine-phosphatase</fullName>
    </submittedName>
</protein>
<dbReference type="AlphaFoldDB" id="A0A6N6RG65"/>
<dbReference type="RefSeq" id="WP_151668176.1">
    <property type="nucleotide sequence ID" value="NZ_WBVO01000011.1"/>
</dbReference>
<sequence>MDIRPNILVICGRNKRRSRTAEFLFKNDSRMNIRSAGLSPKSDRKLQQSDVDWSDLIFVMDDEQPKRVRSLYRGNDIPNILVLHIDDIYEYRDPELVELLLDRINEGIESEFKL</sequence>
<keyword evidence="3" id="KW-1185">Reference proteome</keyword>
<evidence type="ECO:0000259" key="1">
    <source>
        <dbReference type="SMART" id="SM00226"/>
    </source>
</evidence>
<dbReference type="InterPro" id="IPR016919">
    <property type="entry name" value="UCP029416_PTP"/>
</dbReference>
<gene>
    <name evidence="2" type="ORF">F8C67_12395</name>
</gene>
<dbReference type="SUPFAM" id="SSF52788">
    <property type="entry name" value="Phosphotyrosine protein phosphatases I"/>
    <property type="match status" value="1"/>
</dbReference>
<dbReference type="EMBL" id="WBVO01000011">
    <property type="protein sequence ID" value="KAB2807369.1"/>
    <property type="molecule type" value="Genomic_DNA"/>
</dbReference>
<name>A0A6N6RG65_9FLAO</name>
<evidence type="ECO:0000313" key="3">
    <source>
        <dbReference type="Proteomes" id="UP000468650"/>
    </source>
</evidence>
<dbReference type="InterPro" id="IPR023485">
    <property type="entry name" value="Ptyr_pPase"/>
</dbReference>
<proteinExistence type="predicted"/>
<feature type="domain" description="Phosphotyrosine protein phosphatase I" evidence="1">
    <location>
        <begin position="5"/>
        <end position="114"/>
    </location>
</feature>
<organism evidence="2 3">
    <name type="scientific">Phaeocystidibacter luteus</name>
    <dbReference type="NCBI Taxonomy" id="911197"/>
    <lineage>
        <taxon>Bacteria</taxon>
        <taxon>Pseudomonadati</taxon>
        <taxon>Bacteroidota</taxon>
        <taxon>Flavobacteriia</taxon>
        <taxon>Flavobacteriales</taxon>
        <taxon>Phaeocystidibacteraceae</taxon>
        <taxon>Phaeocystidibacter</taxon>
    </lineage>
</organism>
<dbReference type="SMART" id="SM00226">
    <property type="entry name" value="LMWPc"/>
    <property type="match status" value="1"/>
</dbReference>
<dbReference type="OrthoDB" id="7210484at2"/>
<dbReference type="InterPro" id="IPR036196">
    <property type="entry name" value="Ptyr_pPase_sf"/>
</dbReference>
<dbReference type="PIRSF" id="PIRSF029416">
    <property type="entry name" value="UCP029416_PTP"/>
    <property type="match status" value="1"/>
</dbReference>
<accession>A0A6N6RG65</accession>
<evidence type="ECO:0000313" key="2">
    <source>
        <dbReference type="EMBL" id="KAB2807369.1"/>
    </source>
</evidence>
<comment type="caution">
    <text evidence="2">The sequence shown here is derived from an EMBL/GenBank/DDBJ whole genome shotgun (WGS) entry which is preliminary data.</text>
</comment>
<reference evidence="2 3" key="1">
    <citation type="submission" date="2019-09" db="EMBL/GenBank/DDBJ databases">
        <title>Genomes of family Cryomorphaceae.</title>
        <authorList>
            <person name="Bowman J.P."/>
        </authorList>
    </citation>
    <scope>NUCLEOTIDE SEQUENCE [LARGE SCALE GENOMIC DNA]</scope>
    <source>
        <strain evidence="2 3">LMG 25704</strain>
    </source>
</reference>